<dbReference type="GO" id="GO:0005886">
    <property type="term" value="C:plasma membrane"/>
    <property type="evidence" value="ECO:0007669"/>
    <property type="project" value="UniProtKB-SubCell"/>
</dbReference>
<keyword evidence="10" id="KW-1185">Reference proteome</keyword>
<feature type="transmembrane region" description="Helical" evidence="6">
    <location>
        <begin position="766"/>
        <end position="788"/>
    </location>
</feature>
<keyword evidence="3 6" id="KW-0812">Transmembrane</keyword>
<feature type="transmembrane region" description="Helical" evidence="6">
    <location>
        <begin position="718"/>
        <end position="746"/>
    </location>
</feature>
<comment type="subcellular location">
    <subcellularLocation>
        <location evidence="1">Cell membrane</location>
        <topology evidence="1">Multi-pass membrane protein</topology>
    </subcellularLocation>
</comment>
<comment type="caution">
    <text evidence="9">The sequence shown here is derived from an EMBL/GenBank/DDBJ whole genome shotgun (WGS) entry which is preliminary data.</text>
</comment>
<organism evidence="9 10">
    <name type="scientific">Spirosoma profusum</name>
    <dbReference type="NCBI Taxonomy" id="2771354"/>
    <lineage>
        <taxon>Bacteria</taxon>
        <taxon>Pseudomonadati</taxon>
        <taxon>Bacteroidota</taxon>
        <taxon>Cytophagia</taxon>
        <taxon>Cytophagales</taxon>
        <taxon>Cytophagaceae</taxon>
        <taxon>Spirosoma</taxon>
    </lineage>
</organism>
<dbReference type="Pfam" id="PF12704">
    <property type="entry name" value="MacB_PCD"/>
    <property type="match status" value="2"/>
</dbReference>
<gene>
    <name evidence="9" type="ORF">IC229_16970</name>
</gene>
<dbReference type="EMBL" id="JACWZY010000014">
    <property type="protein sequence ID" value="MBD2702344.1"/>
    <property type="molecule type" value="Genomic_DNA"/>
</dbReference>
<feature type="transmembrane region" description="Helical" evidence="6">
    <location>
        <begin position="681"/>
        <end position="706"/>
    </location>
</feature>
<sequence length="805" mass="89460">MLRNYIKIALRSLWRSKGYAAINVFGLSVAFCVCTFLFQMVYRQLTFDSFHEDGDRIFQVYRFINNPDKASRTGGMPLPLTPALKNEYPEVEAATRFLESSSLFDYKGKFVEKNVKYVDADFLKVFSFPMLKGNRSLALRDLSSLVINESTAKAVFGTEDPIGKTLRLGSVGNQKEYIVTGVLADSPDNSSLQYHSLVRIENAPGYQNSKNQWDAYNHTVYVKLAPNATQAALENRLKPFAQKYFSDDLEKLKKQGGKPDERGDLVAIRFQKLANVHFDREIANSGAPIALVYALLGMAVFILLIASINFINLSIARSFTRAREVGVRKSLGALKKQLFTQIWGESALLCLAGFVIGTLLAFLLVPAFNAYFNAKIIMDYLLQPGAIAGILGMFLLVTLVAGGYPSWQMTKVNTVEVLKGKITVKRPGFLRNSLIVTQFTISCLLTCCTIFAIQQVDYLRTRPLGFEKEQVISIPVGNKYSGRQLVQRLRNKLRNDPSVLAISGSGVNLGRGKDGSTSRGILSFTHKEKEIASDWLLVDYDYLKTLNIKLLAGRDFSPAFPSDSLDRVVITETMAKQLGEKNPVGTFFQTDTAGAKIQIIGLIPDYHLYSLQQKPKAITMHISSREEISYIFVRVTPQSLNSSMEKLKHLWTEIAPGAEFTGTFVDENIDALYRNEESMAMIFSFASGIAILLSCLGLFAVALMAIEQRTKEIGVRKVLGASIPGIILLLSRDFVKLVVAALVIAVPLTWFLMNQWLAEYPYRIELSLWVFGLVGAGAIVVALATISFHSIKAALMNPVKSLRSE</sequence>
<evidence type="ECO:0000256" key="2">
    <source>
        <dbReference type="ARBA" id="ARBA00022475"/>
    </source>
</evidence>
<evidence type="ECO:0000313" key="10">
    <source>
        <dbReference type="Proteomes" id="UP000598820"/>
    </source>
</evidence>
<dbReference type="InterPro" id="IPR003838">
    <property type="entry name" value="ABC3_permease_C"/>
</dbReference>
<evidence type="ECO:0000313" key="9">
    <source>
        <dbReference type="EMBL" id="MBD2702344.1"/>
    </source>
</evidence>
<evidence type="ECO:0000256" key="1">
    <source>
        <dbReference type="ARBA" id="ARBA00004651"/>
    </source>
</evidence>
<feature type="domain" description="MacB-like periplasmic core" evidence="8">
    <location>
        <begin position="21"/>
        <end position="238"/>
    </location>
</feature>
<evidence type="ECO:0000256" key="6">
    <source>
        <dbReference type="SAM" id="Phobius"/>
    </source>
</evidence>
<dbReference type="GO" id="GO:0022857">
    <property type="term" value="F:transmembrane transporter activity"/>
    <property type="evidence" value="ECO:0007669"/>
    <property type="project" value="TreeGrafter"/>
</dbReference>
<keyword evidence="2" id="KW-1003">Cell membrane</keyword>
<evidence type="ECO:0000256" key="3">
    <source>
        <dbReference type="ARBA" id="ARBA00022692"/>
    </source>
</evidence>
<evidence type="ECO:0000256" key="4">
    <source>
        <dbReference type="ARBA" id="ARBA00022989"/>
    </source>
</evidence>
<name>A0A927ANQ8_9BACT</name>
<evidence type="ECO:0000259" key="7">
    <source>
        <dbReference type="Pfam" id="PF02687"/>
    </source>
</evidence>
<keyword evidence="4 6" id="KW-1133">Transmembrane helix</keyword>
<protein>
    <submittedName>
        <fullName evidence="9">ABC transporter permease</fullName>
    </submittedName>
</protein>
<feature type="transmembrane region" description="Helical" evidence="6">
    <location>
        <begin position="346"/>
        <end position="368"/>
    </location>
</feature>
<evidence type="ECO:0000259" key="8">
    <source>
        <dbReference type="Pfam" id="PF12704"/>
    </source>
</evidence>
<keyword evidence="5 6" id="KW-0472">Membrane</keyword>
<reference evidence="9" key="1">
    <citation type="submission" date="2020-09" db="EMBL/GenBank/DDBJ databases">
        <authorList>
            <person name="Kim M.K."/>
        </authorList>
    </citation>
    <scope>NUCLEOTIDE SEQUENCE</scope>
    <source>
        <strain evidence="9">BT702</strain>
    </source>
</reference>
<feature type="domain" description="MacB-like periplasmic core" evidence="8">
    <location>
        <begin position="535"/>
        <end position="639"/>
    </location>
</feature>
<dbReference type="Pfam" id="PF02687">
    <property type="entry name" value="FtsX"/>
    <property type="match status" value="2"/>
</dbReference>
<feature type="domain" description="ABC3 transporter permease C-terminal" evidence="7">
    <location>
        <begin position="298"/>
        <end position="413"/>
    </location>
</feature>
<feature type="transmembrane region" description="Helical" evidence="6">
    <location>
        <begin position="380"/>
        <end position="401"/>
    </location>
</feature>
<proteinExistence type="predicted"/>
<feature type="transmembrane region" description="Helical" evidence="6">
    <location>
        <begin position="290"/>
        <end position="313"/>
    </location>
</feature>
<accession>A0A927ANQ8</accession>
<dbReference type="InterPro" id="IPR025857">
    <property type="entry name" value="MacB_PCD"/>
</dbReference>
<dbReference type="Proteomes" id="UP000598820">
    <property type="component" value="Unassembled WGS sequence"/>
</dbReference>
<evidence type="ECO:0000256" key="5">
    <source>
        <dbReference type="ARBA" id="ARBA00023136"/>
    </source>
</evidence>
<feature type="domain" description="ABC3 transporter permease C-terminal" evidence="7">
    <location>
        <begin position="685"/>
        <end position="797"/>
    </location>
</feature>
<feature type="transmembrane region" description="Helical" evidence="6">
    <location>
        <begin position="20"/>
        <end position="42"/>
    </location>
</feature>
<dbReference type="PANTHER" id="PTHR30572:SF18">
    <property type="entry name" value="ABC-TYPE MACROLIDE FAMILY EXPORT SYSTEM PERMEASE COMPONENT 2"/>
    <property type="match status" value="1"/>
</dbReference>
<dbReference type="InterPro" id="IPR050250">
    <property type="entry name" value="Macrolide_Exporter_MacB"/>
</dbReference>
<dbReference type="AlphaFoldDB" id="A0A927ANQ8"/>
<feature type="transmembrane region" description="Helical" evidence="6">
    <location>
        <begin position="429"/>
        <end position="453"/>
    </location>
</feature>
<dbReference type="PANTHER" id="PTHR30572">
    <property type="entry name" value="MEMBRANE COMPONENT OF TRANSPORTER-RELATED"/>
    <property type="match status" value="1"/>
</dbReference>